<name>A0A913ZU36_PATMI</name>
<dbReference type="Proteomes" id="UP000887568">
    <property type="component" value="Unplaced"/>
</dbReference>
<evidence type="ECO:0000313" key="3">
    <source>
        <dbReference type="Proteomes" id="UP000887568"/>
    </source>
</evidence>
<accession>A0A913ZU36</accession>
<dbReference type="AlphaFoldDB" id="A0A913ZU36"/>
<evidence type="ECO:0000256" key="1">
    <source>
        <dbReference type="SAM" id="MobiDB-lite"/>
    </source>
</evidence>
<dbReference type="EnsemblMetazoa" id="XM_038198807.1">
    <property type="protein sequence ID" value="XP_038054735.1"/>
    <property type="gene ID" value="LOC119726958"/>
</dbReference>
<feature type="compositionally biased region" description="Basic residues" evidence="1">
    <location>
        <begin position="79"/>
        <end position="90"/>
    </location>
</feature>
<dbReference type="RefSeq" id="XP_038054735.1">
    <property type="nucleotide sequence ID" value="XM_038198807.1"/>
</dbReference>
<organism evidence="2 3">
    <name type="scientific">Patiria miniata</name>
    <name type="common">Bat star</name>
    <name type="synonym">Asterina miniata</name>
    <dbReference type="NCBI Taxonomy" id="46514"/>
    <lineage>
        <taxon>Eukaryota</taxon>
        <taxon>Metazoa</taxon>
        <taxon>Echinodermata</taxon>
        <taxon>Eleutherozoa</taxon>
        <taxon>Asterozoa</taxon>
        <taxon>Asteroidea</taxon>
        <taxon>Valvatacea</taxon>
        <taxon>Valvatida</taxon>
        <taxon>Asterinidae</taxon>
        <taxon>Patiria</taxon>
    </lineage>
</organism>
<feature type="region of interest" description="Disordered" evidence="1">
    <location>
        <begin position="1"/>
        <end position="28"/>
    </location>
</feature>
<sequence>MFATPQRHQTVDKENVGAQVKTPGKTLNPLVTPVRKPLASLNQDVTASHNYRSSAKMVQKIWTPVKHCTPTRLTSANKTRGRQSKKHRKGKDPSVAWSSCKRTALSVTEAAESLLNQVLLKEISACSHLPKESGTEWMEPLSSISDGDQLLEQTVSGLVDSAIHAALQELRNEKVQGATCSIPTKTSSTESLALDPVTPTTDGLWSIALGLDESYNNSGQGQDDTSVFLEDNLSGISSELSLAKGMAAGCSPVMKISKPCFTPANHHEGQETRLAPTIHQDNISIDADGENSNNHMRSRRLVLGLPGSTPIASHQMIQGTDSVQKVVQKLEMTNMALVELEPLMKVVPAEIAIRSSCTVPIELPHTSHGTRPDDRANTSVAMTPVKTMQTDSMTSATNVAGVAVGSTPVHSNITAMMDSSVGVTPVKSYSIFTGTTPHKPILKDR</sequence>
<dbReference type="GeneID" id="119726958"/>
<reference evidence="2" key="1">
    <citation type="submission" date="2022-11" db="UniProtKB">
        <authorList>
            <consortium name="EnsemblMetazoa"/>
        </authorList>
    </citation>
    <scope>IDENTIFICATION</scope>
</reference>
<feature type="region of interest" description="Disordered" evidence="1">
    <location>
        <begin position="69"/>
        <end position="95"/>
    </location>
</feature>
<evidence type="ECO:0000313" key="2">
    <source>
        <dbReference type="EnsemblMetazoa" id="XP_038054735.1"/>
    </source>
</evidence>
<dbReference type="OrthoDB" id="10071766at2759"/>
<keyword evidence="3" id="KW-1185">Reference proteome</keyword>
<protein>
    <submittedName>
        <fullName evidence="2">Uncharacterized protein</fullName>
    </submittedName>
</protein>
<proteinExistence type="predicted"/>